<gene>
    <name evidence="1" type="ORF">THII_0831</name>
</gene>
<dbReference type="InterPro" id="IPR014174">
    <property type="entry name" value="CRISPR-assoc_prot_Cas6/Cmx6"/>
</dbReference>
<dbReference type="OrthoDB" id="9779370at2"/>
<dbReference type="EMBL" id="AP014633">
    <property type="protein sequence ID" value="BAP55128.1"/>
    <property type="molecule type" value="Genomic_DNA"/>
</dbReference>
<dbReference type="STRING" id="40754.THII_0831"/>
<dbReference type="KEGG" id="tig:THII_0831"/>
<name>A0A090ABS9_9GAMM</name>
<accession>A0A090ABS9</accession>
<organism evidence="1 2">
    <name type="scientific">Thioploca ingrica</name>
    <dbReference type="NCBI Taxonomy" id="40754"/>
    <lineage>
        <taxon>Bacteria</taxon>
        <taxon>Pseudomonadati</taxon>
        <taxon>Pseudomonadota</taxon>
        <taxon>Gammaproteobacteria</taxon>
        <taxon>Thiotrichales</taxon>
        <taxon>Thiotrichaceae</taxon>
        <taxon>Thioploca</taxon>
    </lineage>
</organism>
<protein>
    <recommendedName>
        <fullName evidence="3">Type I-MYXAN CRISPR-associated protein Cas6/Cmx6</fullName>
    </recommendedName>
</protein>
<reference evidence="1 2" key="1">
    <citation type="journal article" date="2014" name="ISME J.">
        <title>Ecophysiology of Thioploca ingrica as revealed by the complete genome sequence supplemented with proteomic evidence.</title>
        <authorList>
            <person name="Kojima H."/>
            <person name="Ogura Y."/>
            <person name="Yamamoto N."/>
            <person name="Togashi T."/>
            <person name="Mori H."/>
            <person name="Watanabe T."/>
            <person name="Nemoto F."/>
            <person name="Kurokawa K."/>
            <person name="Hayashi T."/>
            <person name="Fukui M."/>
        </authorList>
    </citation>
    <scope>NUCLEOTIDE SEQUENCE [LARGE SCALE GENOMIC DNA]</scope>
</reference>
<dbReference type="AlphaFoldDB" id="A0A090ABS9"/>
<evidence type="ECO:0008006" key="3">
    <source>
        <dbReference type="Google" id="ProtNLM"/>
    </source>
</evidence>
<dbReference type="HOGENOM" id="CLU_096068_1_0_6"/>
<dbReference type="Pfam" id="PF09559">
    <property type="entry name" value="Cas6"/>
    <property type="match status" value="1"/>
</dbReference>
<proteinExistence type="predicted"/>
<sequence>MLWQEEVSQTEFKSSPGIVDLVFDIHCQCLPVDHAYALSQTIQQRLPWFEHEPQAGLHLIHGAESGNGWYRPNERDELLYLSRRTKLTLRLPQDRVTAAHALINLSLDIAGYALKVNKAVEKPLSPMPVLFARHVIADPNQDEEIFLEQVVMQLESLGIPCRKALCGKTHYFKLPAGELFTRSLMIADLKPPDSLTLQQQGLGKGQKMGCGLFIPHKDIKPVNPDKN</sequence>
<dbReference type="NCBIfam" id="TIGR02807">
    <property type="entry name" value="cas6_cmx6"/>
    <property type="match status" value="1"/>
</dbReference>
<evidence type="ECO:0000313" key="2">
    <source>
        <dbReference type="Proteomes" id="UP000031623"/>
    </source>
</evidence>
<evidence type="ECO:0000313" key="1">
    <source>
        <dbReference type="EMBL" id="BAP55128.1"/>
    </source>
</evidence>
<dbReference type="Proteomes" id="UP000031623">
    <property type="component" value="Chromosome"/>
</dbReference>
<keyword evidence="2" id="KW-1185">Reference proteome</keyword>